<feature type="transmembrane region" description="Helical" evidence="1">
    <location>
        <begin position="44"/>
        <end position="69"/>
    </location>
</feature>
<keyword evidence="1" id="KW-0812">Transmembrane</keyword>
<gene>
    <name evidence="2" type="ORF">ACFOM8_09850</name>
</gene>
<evidence type="ECO:0000313" key="2">
    <source>
        <dbReference type="EMBL" id="MFC3629747.1"/>
    </source>
</evidence>
<comment type="caution">
    <text evidence="2">The sequence shown here is derived from an EMBL/GenBank/DDBJ whole genome shotgun (WGS) entry which is preliminary data.</text>
</comment>
<dbReference type="EMBL" id="JBHRXY010000006">
    <property type="protein sequence ID" value="MFC3629747.1"/>
    <property type="molecule type" value="Genomic_DNA"/>
</dbReference>
<proteinExistence type="predicted"/>
<keyword evidence="3" id="KW-1185">Reference proteome</keyword>
<feature type="transmembrane region" description="Helical" evidence="1">
    <location>
        <begin position="81"/>
        <end position="100"/>
    </location>
</feature>
<feature type="transmembrane region" description="Helical" evidence="1">
    <location>
        <begin position="20"/>
        <end position="37"/>
    </location>
</feature>
<keyword evidence="1" id="KW-0472">Membrane</keyword>
<accession>A0ABV7U4G3</accession>
<evidence type="ECO:0000256" key="1">
    <source>
        <dbReference type="SAM" id="Phobius"/>
    </source>
</evidence>
<name>A0ABV7U4G3_9RHOB</name>
<evidence type="ECO:0008006" key="4">
    <source>
        <dbReference type="Google" id="ProtNLM"/>
    </source>
</evidence>
<sequence length="148" mass="15527">MLTAVLLIVGWAGWTGMLEYRHAVPVVAATIVLLAARPGHRGPVGVFAGGIGYPMYLHHWTGLFVANILSGLLPQMGRPPAVTGSFLFALAFASAAYLVINQRVLRRRGAFYTPALGRAAMVSACSMMALGILLDTVVIGPLDGGPTP</sequence>
<protein>
    <recommendedName>
        <fullName evidence="4">Acyltransferase</fullName>
    </recommendedName>
</protein>
<dbReference type="RefSeq" id="WP_377761183.1">
    <property type="nucleotide sequence ID" value="NZ_JBHRXY010000006.1"/>
</dbReference>
<keyword evidence="1" id="KW-1133">Transmembrane helix</keyword>
<reference evidence="3" key="1">
    <citation type="journal article" date="2019" name="Int. J. Syst. Evol. Microbiol.">
        <title>The Global Catalogue of Microorganisms (GCM) 10K type strain sequencing project: providing services to taxonomists for standard genome sequencing and annotation.</title>
        <authorList>
            <consortium name="The Broad Institute Genomics Platform"/>
            <consortium name="The Broad Institute Genome Sequencing Center for Infectious Disease"/>
            <person name="Wu L."/>
            <person name="Ma J."/>
        </authorList>
    </citation>
    <scope>NUCLEOTIDE SEQUENCE [LARGE SCALE GENOMIC DNA]</scope>
    <source>
        <strain evidence="3">KCTC 42473</strain>
    </source>
</reference>
<dbReference type="Proteomes" id="UP001595539">
    <property type="component" value="Unassembled WGS sequence"/>
</dbReference>
<evidence type="ECO:0000313" key="3">
    <source>
        <dbReference type="Proteomes" id="UP001595539"/>
    </source>
</evidence>
<feature type="transmembrane region" description="Helical" evidence="1">
    <location>
        <begin position="121"/>
        <end position="142"/>
    </location>
</feature>
<organism evidence="2 3">
    <name type="scientific">Paracoccus angustae</name>
    <dbReference type="NCBI Taxonomy" id="1671480"/>
    <lineage>
        <taxon>Bacteria</taxon>
        <taxon>Pseudomonadati</taxon>
        <taxon>Pseudomonadota</taxon>
        <taxon>Alphaproteobacteria</taxon>
        <taxon>Rhodobacterales</taxon>
        <taxon>Paracoccaceae</taxon>
        <taxon>Paracoccus</taxon>
    </lineage>
</organism>